<comment type="pathway">
    <text evidence="1 7 8">Cofactor biosynthesis; NAD(+) biosynthesis; NAD(+) from deamido-NAD(+) (L-Gln route): step 1/1.</text>
</comment>
<comment type="catalytic activity">
    <reaction evidence="7 8">
        <text>deamido-NAD(+) + L-glutamine + ATP + H2O = L-glutamate + AMP + diphosphate + NAD(+) + H(+)</text>
        <dbReference type="Rhea" id="RHEA:24384"/>
        <dbReference type="ChEBI" id="CHEBI:15377"/>
        <dbReference type="ChEBI" id="CHEBI:15378"/>
        <dbReference type="ChEBI" id="CHEBI:29985"/>
        <dbReference type="ChEBI" id="CHEBI:30616"/>
        <dbReference type="ChEBI" id="CHEBI:33019"/>
        <dbReference type="ChEBI" id="CHEBI:57540"/>
        <dbReference type="ChEBI" id="CHEBI:58359"/>
        <dbReference type="ChEBI" id="CHEBI:58437"/>
        <dbReference type="ChEBI" id="CHEBI:456215"/>
        <dbReference type="EC" id="6.3.5.1"/>
    </reaction>
</comment>
<feature type="binding site" evidence="7">
    <location>
        <position position="243"/>
    </location>
    <ligand>
        <name>L-glutamine</name>
        <dbReference type="ChEBI" id="CHEBI:58359"/>
    </ligand>
</feature>
<evidence type="ECO:0000313" key="14">
    <source>
        <dbReference type="Proteomes" id="UP000199012"/>
    </source>
</evidence>
<comment type="function">
    <text evidence="7">Catalyzes the ATP-dependent amidation of deamido-NAD to form NAD. Uses L-glutamine as a nitrogen source.</text>
</comment>
<dbReference type="RefSeq" id="WP_308439460.1">
    <property type="nucleotide sequence ID" value="NZ_BONM01000001.1"/>
</dbReference>
<keyword evidence="5 7" id="KW-0067">ATP-binding</keyword>
<dbReference type="CDD" id="cd00553">
    <property type="entry name" value="NAD_synthase"/>
    <property type="match status" value="1"/>
</dbReference>
<keyword evidence="11" id="KW-0812">Transmembrane</keyword>
<accession>A0A1I0VY89</accession>
<feature type="binding site" evidence="7">
    <location>
        <position position="427"/>
    </location>
    <ligand>
        <name>deamido-NAD(+)</name>
        <dbReference type="ChEBI" id="CHEBI:58437"/>
        <note>ligand shared between two neighboring subunits</note>
    </ligand>
</feature>
<feature type="domain" description="CN hydrolase" evidence="12">
    <location>
        <begin position="54"/>
        <end position="307"/>
    </location>
</feature>
<feature type="binding site" evidence="7">
    <location>
        <position position="237"/>
    </location>
    <ligand>
        <name>L-glutamine</name>
        <dbReference type="ChEBI" id="CHEBI:58359"/>
    </ligand>
</feature>
<dbReference type="FunFam" id="3.40.50.620:FF:000106">
    <property type="entry name" value="Glutamine-dependent NAD(+) synthetase"/>
    <property type="match status" value="1"/>
</dbReference>
<keyword evidence="3 7" id="KW-0436">Ligase</keyword>
<dbReference type="GO" id="GO:0003952">
    <property type="term" value="F:NAD+ synthase (glutamine-hydrolyzing) activity"/>
    <property type="evidence" value="ECO:0007669"/>
    <property type="project" value="UniProtKB-UniRule"/>
</dbReference>
<dbReference type="EC" id="6.3.5.1" evidence="7 8"/>
<dbReference type="Pfam" id="PF00795">
    <property type="entry name" value="CN_hydrolase"/>
    <property type="match status" value="1"/>
</dbReference>
<evidence type="ECO:0000256" key="7">
    <source>
        <dbReference type="HAMAP-Rule" id="MF_02090"/>
    </source>
</evidence>
<feature type="binding site" evidence="7">
    <location>
        <position position="180"/>
    </location>
    <ligand>
        <name>L-glutamine</name>
        <dbReference type="ChEBI" id="CHEBI:58359"/>
    </ligand>
</feature>
<proteinExistence type="inferred from homology"/>
<dbReference type="SUPFAM" id="SSF52402">
    <property type="entry name" value="Adenine nucleotide alpha hydrolases-like"/>
    <property type="match status" value="1"/>
</dbReference>
<reference evidence="13 14" key="1">
    <citation type="submission" date="2016-10" db="EMBL/GenBank/DDBJ databases">
        <authorList>
            <person name="de Groot N.N."/>
        </authorList>
    </citation>
    <scope>NUCLEOTIDE SEQUENCE [LARGE SCALE GENOMIC DNA]</scope>
    <source>
        <strain evidence="13 14">CGMCC 4.6945</strain>
    </source>
</reference>
<comment type="caution">
    <text evidence="7">Lacks conserved residue(s) required for the propagation of feature annotation.</text>
</comment>
<dbReference type="InterPro" id="IPR014729">
    <property type="entry name" value="Rossmann-like_a/b/a_fold"/>
</dbReference>
<evidence type="ECO:0000256" key="2">
    <source>
        <dbReference type="ARBA" id="ARBA00007145"/>
    </source>
</evidence>
<dbReference type="GO" id="GO:0005524">
    <property type="term" value="F:ATP binding"/>
    <property type="evidence" value="ECO:0007669"/>
    <property type="project" value="UniProtKB-UniRule"/>
</dbReference>
<evidence type="ECO:0000256" key="6">
    <source>
        <dbReference type="ARBA" id="ARBA00023027"/>
    </source>
</evidence>
<dbReference type="GO" id="GO:0009435">
    <property type="term" value="P:NAD+ biosynthetic process"/>
    <property type="evidence" value="ECO:0007669"/>
    <property type="project" value="UniProtKB-UniRule"/>
</dbReference>
<keyword evidence="14" id="KW-1185">Reference proteome</keyword>
<feature type="binding site" evidence="7">
    <location>
        <position position="576"/>
    </location>
    <ligand>
        <name>deamido-NAD(+)</name>
        <dbReference type="ChEBI" id="CHEBI:58437"/>
        <note>ligand shared between two neighboring subunits</note>
    </ligand>
</feature>
<dbReference type="Proteomes" id="UP000199012">
    <property type="component" value="Unassembled WGS sequence"/>
</dbReference>
<gene>
    <name evidence="7" type="primary">nadE</name>
    <name evidence="13" type="ORF">SAMN05421867_10248</name>
</gene>
<dbReference type="HAMAP" id="MF_02090">
    <property type="entry name" value="NadE_glutamine_dep"/>
    <property type="match status" value="1"/>
</dbReference>
<dbReference type="InterPro" id="IPR036526">
    <property type="entry name" value="C-N_Hydrolase_sf"/>
</dbReference>
<dbReference type="PIRSF" id="PIRSF006630">
    <property type="entry name" value="NADS_GAT"/>
    <property type="match status" value="1"/>
</dbReference>
<dbReference type="Gene3D" id="3.40.50.620">
    <property type="entry name" value="HUPs"/>
    <property type="match status" value="1"/>
</dbReference>
<feature type="binding site" evidence="7">
    <location>
        <position position="456"/>
    </location>
    <ligand>
        <name>deamido-NAD(+)</name>
        <dbReference type="ChEBI" id="CHEBI:58437"/>
        <note>ligand shared between two neighboring subunits</note>
    </ligand>
</feature>
<evidence type="ECO:0000256" key="3">
    <source>
        <dbReference type="ARBA" id="ARBA00022598"/>
    </source>
</evidence>
<evidence type="ECO:0000256" key="11">
    <source>
        <dbReference type="SAM" id="Phobius"/>
    </source>
</evidence>
<dbReference type="PANTHER" id="PTHR23090:SF9">
    <property type="entry name" value="GLUTAMINE-DEPENDENT NAD(+) SYNTHETASE"/>
    <property type="match status" value="1"/>
</dbReference>
<comment type="similarity">
    <text evidence="2 7 8">In the C-terminal section; belongs to the NAD synthetase family.</text>
</comment>
<evidence type="ECO:0000256" key="1">
    <source>
        <dbReference type="ARBA" id="ARBA00005188"/>
    </source>
</evidence>
<dbReference type="NCBIfam" id="NF010588">
    <property type="entry name" value="PRK13981.1"/>
    <property type="match status" value="1"/>
</dbReference>
<feature type="binding site" evidence="7">
    <location>
        <begin position="350"/>
        <end position="357"/>
    </location>
    <ligand>
        <name>ATP</name>
        <dbReference type="ChEBI" id="CHEBI:30616"/>
    </ligand>
</feature>
<dbReference type="AlphaFoldDB" id="A0A1I0VY89"/>
<dbReference type="GO" id="GO:0004359">
    <property type="term" value="F:glutaminase activity"/>
    <property type="evidence" value="ECO:0007669"/>
    <property type="project" value="InterPro"/>
</dbReference>
<feature type="active site" description="For glutaminase activity" evidence="7">
    <location>
        <position position="174"/>
    </location>
</feature>
<keyword evidence="11" id="KW-1133">Transmembrane helix</keyword>
<name>A0A1I0VY89_9CELL</name>
<keyword evidence="4 7" id="KW-0547">Nucleotide-binding</keyword>
<dbReference type="InterPro" id="IPR014445">
    <property type="entry name" value="Gln-dep_NAD_synthase"/>
</dbReference>
<feature type="active site" description="Nucleophile; for glutaminase activity" evidence="7">
    <location>
        <position position="210"/>
    </location>
</feature>
<evidence type="ECO:0000259" key="12">
    <source>
        <dbReference type="PROSITE" id="PS50263"/>
    </source>
</evidence>
<evidence type="ECO:0000256" key="9">
    <source>
        <dbReference type="RuleBase" id="RU003811"/>
    </source>
</evidence>
<dbReference type="UniPathway" id="UPA00253">
    <property type="reaction ID" value="UER00334"/>
</dbReference>
<feature type="region of interest" description="Disordered" evidence="10">
    <location>
        <begin position="506"/>
        <end position="529"/>
    </location>
</feature>
<evidence type="ECO:0000313" key="13">
    <source>
        <dbReference type="EMBL" id="SFA81379.1"/>
    </source>
</evidence>
<evidence type="ECO:0000256" key="5">
    <source>
        <dbReference type="ARBA" id="ARBA00022840"/>
    </source>
</evidence>
<dbReference type="InterPro" id="IPR003694">
    <property type="entry name" value="NAD_synthase"/>
</dbReference>
<keyword evidence="6 7" id="KW-0520">NAD</keyword>
<evidence type="ECO:0000256" key="4">
    <source>
        <dbReference type="ARBA" id="ARBA00022741"/>
    </source>
</evidence>
<protein>
    <recommendedName>
        <fullName evidence="7 8">Glutamine-dependent NAD(+) synthetase</fullName>
        <ecNumber evidence="7 8">6.3.5.1</ecNumber>
    </recommendedName>
    <alternativeName>
        <fullName evidence="7 8">NAD(+) synthase [glutamine-hydrolyzing]</fullName>
    </alternativeName>
</protein>
<dbReference type="Pfam" id="PF02540">
    <property type="entry name" value="NAD_synthase"/>
    <property type="match status" value="1"/>
</dbReference>
<dbReference type="Gene3D" id="3.60.110.10">
    <property type="entry name" value="Carbon-nitrogen hydrolase"/>
    <property type="match status" value="1"/>
</dbReference>
<organism evidence="13 14">
    <name type="scientific">Cellulomonas marina</name>
    <dbReference type="NCBI Taxonomy" id="988821"/>
    <lineage>
        <taxon>Bacteria</taxon>
        <taxon>Bacillati</taxon>
        <taxon>Actinomycetota</taxon>
        <taxon>Actinomycetes</taxon>
        <taxon>Micrococcales</taxon>
        <taxon>Cellulomonadaceae</taxon>
        <taxon>Cellulomonas</taxon>
    </lineage>
</organism>
<dbReference type="CDD" id="cd07570">
    <property type="entry name" value="GAT_Gln-NAD-synth"/>
    <property type="match status" value="1"/>
</dbReference>
<dbReference type="PROSITE" id="PS50263">
    <property type="entry name" value="CN_HYDROLASE"/>
    <property type="match status" value="1"/>
</dbReference>
<feature type="active site" description="Proton acceptor; for glutaminase activity" evidence="7">
    <location>
        <position position="94"/>
    </location>
</feature>
<evidence type="ECO:0000256" key="10">
    <source>
        <dbReference type="SAM" id="MobiDB-lite"/>
    </source>
</evidence>
<evidence type="ECO:0000256" key="8">
    <source>
        <dbReference type="PIRNR" id="PIRNR006630"/>
    </source>
</evidence>
<dbReference type="GO" id="GO:0005737">
    <property type="term" value="C:cytoplasm"/>
    <property type="evidence" value="ECO:0007669"/>
    <property type="project" value="InterPro"/>
</dbReference>
<dbReference type="STRING" id="988821.SAMN05421867_10248"/>
<dbReference type="NCBIfam" id="TIGR00552">
    <property type="entry name" value="nadE"/>
    <property type="match status" value="1"/>
</dbReference>
<dbReference type="InterPro" id="IPR003010">
    <property type="entry name" value="C-N_Hydrolase"/>
</dbReference>
<feature type="transmembrane region" description="Helical" evidence="11">
    <location>
        <begin position="12"/>
        <end position="45"/>
    </location>
</feature>
<dbReference type="GO" id="GO:0008795">
    <property type="term" value="F:NAD+ synthase activity"/>
    <property type="evidence" value="ECO:0007669"/>
    <property type="project" value="UniProtKB-UniRule"/>
</dbReference>
<comment type="similarity">
    <text evidence="9">Belongs to the NAD synthetase family.</text>
</comment>
<dbReference type="InterPro" id="IPR022310">
    <property type="entry name" value="NAD/GMP_synthase"/>
</dbReference>
<keyword evidence="11" id="KW-0472">Membrane</keyword>
<dbReference type="PANTHER" id="PTHR23090">
    <property type="entry name" value="NH 3 /GLUTAMINE-DEPENDENT NAD + SYNTHETASE"/>
    <property type="match status" value="1"/>
</dbReference>
<dbReference type="EMBL" id="FOKA01000002">
    <property type="protein sequence ID" value="SFA81379.1"/>
    <property type="molecule type" value="Genomic_DNA"/>
</dbReference>
<feature type="binding site" evidence="7">
    <location>
        <position position="451"/>
    </location>
    <ligand>
        <name>ATP</name>
        <dbReference type="ChEBI" id="CHEBI:30616"/>
    </ligand>
</feature>
<sequence length="609" mass="65002">MRRAAGRRGAASVVVASVVVASVVVTSVVVTSVVVTSVVVTAVVVARLAGMAGLRIALAQVDTWLGDLARNATTVLDACRAAHAAGARLVVLPEMAMTGYPVEDLALRHSFRAATAAAVDRVAAALADEGLGELVVVVGTIGEKTAREHEGAPERPTNRAAVLHRGEVLRTYDKHHLPNYGVFDEFRVFTPGDEDCVLEVDGRRVGLVICEDIWQEGGPVARLAEVGVDVLVVPNASPFEEGKTDVRTALAARRAQQLGAPLVYTNLVGGQDDLVFDGGSFVVGPDGRILASAPQFVEHLLVWDLPEAGEPLADGPQVPDLTPDEAVYRALVTGLAGYVRKNGFRSVALGLSGGIDSALVAAIAADAIGGEHVVGVSMPSVYSSEHSKDDAADLAARIGADYRVQPIAPMVEAFQGQMHLEGLAEENLQARVRGVILMALSNAEGHLVLATGNKTELAVGYSTIYGDAVGGYAPLKDVDKSRVWSLARWRNHAALDARFRPDELAPIPESSITKPPSAELRPGQVDQDSLPPYDVLDRLLDAYVEHAEGRDELLARGFEADMVDRVVTLVDRAEWKRRQYPLGPKVTALAFGRDRRLPVTTRWREEMGR</sequence>
<dbReference type="SUPFAM" id="SSF56317">
    <property type="entry name" value="Carbon-nitrogen hydrolase"/>
    <property type="match status" value="1"/>
</dbReference>